<feature type="signal peptide" evidence="1">
    <location>
        <begin position="1"/>
        <end position="21"/>
    </location>
</feature>
<evidence type="ECO:0000256" key="1">
    <source>
        <dbReference type="SAM" id="SignalP"/>
    </source>
</evidence>
<dbReference type="InterPro" id="IPR024361">
    <property type="entry name" value="BACON"/>
</dbReference>
<dbReference type="Proteomes" id="UP000006008">
    <property type="component" value="Unassembled WGS sequence"/>
</dbReference>
<keyword evidence="4" id="KW-1185">Reference proteome</keyword>
<name>G5H833_9BACT</name>
<dbReference type="AlphaFoldDB" id="G5H833"/>
<reference evidence="3 4" key="1">
    <citation type="submission" date="2011-08" db="EMBL/GenBank/DDBJ databases">
        <title>The Genome Sequence of Alistipes indistinctus YIT 12060.</title>
        <authorList>
            <consortium name="The Broad Institute Genome Sequencing Platform"/>
            <person name="Earl A."/>
            <person name="Ward D."/>
            <person name="Feldgarden M."/>
            <person name="Gevers D."/>
            <person name="Morotomi M."/>
            <person name="Young S.K."/>
            <person name="Zeng Q."/>
            <person name="Gargeya S."/>
            <person name="Fitzgerald M."/>
            <person name="Haas B."/>
            <person name="Abouelleil A."/>
            <person name="Alvarado L."/>
            <person name="Arachchi H.M."/>
            <person name="Berlin A."/>
            <person name="Brown A."/>
            <person name="Chapman S.B."/>
            <person name="Chen Z."/>
            <person name="Dunbar C."/>
            <person name="Freedman E."/>
            <person name="Gearin G."/>
            <person name="Gellesch M."/>
            <person name="Goldberg J."/>
            <person name="Griggs A."/>
            <person name="Gujja S."/>
            <person name="Heiman D."/>
            <person name="Howarth C."/>
            <person name="Larson L."/>
            <person name="Lui A."/>
            <person name="MacDonald P.J.P."/>
            <person name="Montmayeur A."/>
            <person name="Murphy C."/>
            <person name="Neiman D."/>
            <person name="Pearson M."/>
            <person name="Priest M."/>
            <person name="Roberts A."/>
            <person name="Saif S."/>
            <person name="Shea T."/>
            <person name="Shenoy N."/>
            <person name="Sisk P."/>
            <person name="Stolte C."/>
            <person name="Sykes S."/>
            <person name="Wortman J."/>
            <person name="Nusbaum C."/>
            <person name="Birren B."/>
        </authorList>
    </citation>
    <scope>NUCLEOTIDE SEQUENCE [LARGE SCALE GENOMIC DNA]</scope>
    <source>
        <strain evidence="3 4">YIT 12060</strain>
    </source>
</reference>
<dbReference type="CDD" id="cd14948">
    <property type="entry name" value="BACON"/>
    <property type="match status" value="1"/>
</dbReference>
<dbReference type="EMBL" id="ADLD01000010">
    <property type="protein sequence ID" value="EHB92470.1"/>
    <property type="molecule type" value="Genomic_DNA"/>
</dbReference>
<dbReference type="Pfam" id="PF09471">
    <property type="entry name" value="Peptidase_M64"/>
    <property type="match status" value="1"/>
</dbReference>
<dbReference type="SUPFAM" id="SSF49265">
    <property type="entry name" value="Fibronectin type III"/>
    <property type="match status" value="1"/>
</dbReference>
<proteinExistence type="predicted"/>
<evidence type="ECO:0000313" key="3">
    <source>
        <dbReference type="EMBL" id="EHB92470.1"/>
    </source>
</evidence>
<dbReference type="STRING" id="742725.HMPREF9450_01093"/>
<dbReference type="GO" id="GO:0008237">
    <property type="term" value="F:metallopeptidase activity"/>
    <property type="evidence" value="ECO:0007669"/>
    <property type="project" value="InterPro"/>
</dbReference>
<feature type="chain" id="PRO_5003477732" description="Fibronectin type-III domain-containing protein" evidence="1">
    <location>
        <begin position="22"/>
        <end position="578"/>
    </location>
</feature>
<dbReference type="HOGENOM" id="CLU_471476_0_0_10"/>
<dbReference type="CDD" id="cd00063">
    <property type="entry name" value="FN3"/>
    <property type="match status" value="1"/>
</dbReference>
<dbReference type="Gene3D" id="3.40.390.10">
    <property type="entry name" value="Collagenase (Catalytic Domain)"/>
    <property type="match status" value="1"/>
</dbReference>
<dbReference type="PROSITE" id="PS51257">
    <property type="entry name" value="PROKAR_LIPOPROTEIN"/>
    <property type="match status" value="1"/>
</dbReference>
<comment type="caution">
    <text evidence="3">The sequence shown here is derived from an EMBL/GenBank/DDBJ whole genome shotgun (WGS) entry which is preliminary data.</text>
</comment>
<accession>G5H833</accession>
<dbReference type="Pfam" id="PF19190">
    <property type="entry name" value="BACON_2"/>
    <property type="match status" value="1"/>
</dbReference>
<dbReference type="PATRIC" id="fig|742725.3.peg.1154"/>
<gene>
    <name evidence="3" type="ORF">HMPREF9450_01093</name>
</gene>
<dbReference type="InterPro" id="IPR019026">
    <property type="entry name" value="Peptidase_M64_IgA"/>
</dbReference>
<feature type="domain" description="Fibronectin type-III" evidence="2">
    <location>
        <begin position="128"/>
        <end position="225"/>
    </location>
</feature>
<dbReference type="PROSITE" id="PS50853">
    <property type="entry name" value="FN3"/>
    <property type="match status" value="1"/>
</dbReference>
<organism evidence="3 4">
    <name type="scientific">Alistipes indistinctus YIT 12060</name>
    <dbReference type="NCBI Taxonomy" id="742725"/>
    <lineage>
        <taxon>Bacteria</taxon>
        <taxon>Pseudomonadati</taxon>
        <taxon>Bacteroidota</taxon>
        <taxon>Bacteroidia</taxon>
        <taxon>Bacteroidales</taxon>
        <taxon>Rikenellaceae</taxon>
        <taxon>Alistipes</taxon>
    </lineage>
</organism>
<dbReference type="OrthoDB" id="8440781at2"/>
<dbReference type="eggNOG" id="COG4886">
    <property type="taxonomic scope" value="Bacteria"/>
</dbReference>
<protein>
    <recommendedName>
        <fullName evidence="2">Fibronectin type-III domain-containing protein</fullName>
    </recommendedName>
</protein>
<dbReference type="Gene3D" id="2.60.40.10">
    <property type="entry name" value="Immunoglobulins"/>
    <property type="match status" value="2"/>
</dbReference>
<dbReference type="InterPro" id="IPR013783">
    <property type="entry name" value="Ig-like_fold"/>
</dbReference>
<dbReference type="InterPro" id="IPR036116">
    <property type="entry name" value="FN3_sf"/>
</dbReference>
<dbReference type="InterPro" id="IPR024079">
    <property type="entry name" value="MetalloPept_cat_dom_sf"/>
</dbReference>
<evidence type="ECO:0000259" key="2">
    <source>
        <dbReference type="PROSITE" id="PS50853"/>
    </source>
</evidence>
<dbReference type="RefSeq" id="WP_009133899.1">
    <property type="nucleotide sequence ID" value="NZ_CP102250.1"/>
</dbReference>
<dbReference type="InterPro" id="IPR003961">
    <property type="entry name" value="FN3_dom"/>
</dbReference>
<sequence length="578" mass="63209">MKTFYYVLMAACLAGGLASCSKDNPSDDPTPTLSVDNEEITLNATNASSVQLTVPAGVSWKATHNSPWLNVTPAEGTGSGQLSFKFNDLGYRAVSSVINVTIMTNSGSATVKVTLPTPANQKPAATTAAVYPTNNATDVSTELRFVWKEAVDPDGDKLTYILEYSTDQETWTTVGASQGIKSTGYADGSKTLTPETKYYWRVTSWDMFGEKSDPSETFSFTTGSAAAGTWTDGEARLYQDNTNGSSDAFTIIVSGDGFTADDMKPGGHWDQVSVRAIESLFTNVEPYKTYRPYLRIWRVAAISNESGISDKSGGTETPCSTLKDTKFGTMYDNISSSAWCGLYDDSYPGQPGKTLDDAWDIIRPSLPDGTTDENCALIILMNVSHYNGTVNYYSQSKRTTGFVCLSPGATGTMQGFENVFVHEVGGHAIGHLADCYTRASTITSAKVQQTLQYQSLGWYLNVDVTGQKETCPWSFIFRAPECNAYYSAVGLYEGARSHNKGIWRSESISCMNDNRFYYDAASRYAIVKQLKESAGETINWKDFVNKDYDRANANTGTRAEQIVPYNFLPLPEPTIIDK</sequence>
<keyword evidence="1" id="KW-0732">Signal</keyword>
<evidence type="ECO:0000313" key="4">
    <source>
        <dbReference type="Proteomes" id="UP000006008"/>
    </source>
</evidence>
<dbReference type="Pfam" id="PF25788">
    <property type="entry name" value="Ig_Rha78A_N"/>
    <property type="match status" value="1"/>
</dbReference>
<dbReference type="GeneID" id="92815886"/>